<proteinExistence type="predicted"/>
<dbReference type="Pfam" id="PF10054">
    <property type="entry name" value="DUF2291"/>
    <property type="match status" value="1"/>
</dbReference>
<dbReference type="PIRSF" id="PIRSF033535">
    <property type="entry name" value="UCP033535_plp"/>
    <property type="match status" value="1"/>
</dbReference>
<comment type="caution">
    <text evidence="1">The sequence shown here is derived from an EMBL/GenBank/DDBJ whole genome shotgun (WGS) entry which is preliminary data.</text>
</comment>
<keyword evidence="1" id="KW-0449">Lipoprotein</keyword>
<organism evidence="1 2">
    <name type="scientific">Devosia subaequoris</name>
    <dbReference type="NCBI Taxonomy" id="395930"/>
    <lineage>
        <taxon>Bacteria</taxon>
        <taxon>Pseudomonadati</taxon>
        <taxon>Pseudomonadota</taxon>
        <taxon>Alphaproteobacteria</taxon>
        <taxon>Hyphomicrobiales</taxon>
        <taxon>Devosiaceae</taxon>
        <taxon>Devosia</taxon>
    </lineage>
</organism>
<dbReference type="Proteomes" id="UP000547011">
    <property type="component" value="Unassembled WGS sequence"/>
</dbReference>
<accession>A0A7W6IKJ5</accession>
<dbReference type="InterPro" id="IPR014582">
    <property type="entry name" value="UCP033535_lipo"/>
</dbReference>
<evidence type="ECO:0000313" key="2">
    <source>
        <dbReference type="Proteomes" id="UP000547011"/>
    </source>
</evidence>
<sequence length="211" mass="21897">MIHVRVGLMVVLASVLAMPLAGCKIVQIADQQAAEPLGFDAAKYAAGLWADRALPHFSDSARPVAEVLASINSDFERAGNDFGYRSGEGSPWSFIVSGAGEVLAKNTESRAGILDVAVEGLADPVVLQIGPVIRGNAVRDALPFVSFQDFTNQLEYADAGKALTALALEGVASSVETVAVGDTVRFTGALSLASASDRQQVTLVALDVVAP</sequence>
<name>A0A7W6IKJ5_9HYPH</name>
<dbReference type="InterPro" id="IPR036215">
    <property type="entry name" value="TM0957-like_sf"/>
</dbReference>
<reference evidence="1 2" key="1">
    <citation type="submission" date="2020-08" db="EMBL/GenBank/DDBJ databases">
        <title>Genomic Encyclopedia of Type Strains, Phase IV (KMG-IV): sequencing the most valuable type-strain genomes for metagenomic binning, comparative biology and taxonomic classification.</title>
        <authorList>
            <person name="Goeker M."/>
        </authorList>
    </citation>
    <scope>NUCLEOTIDE SEQUENCE [LARGE SCALE GENOMIC DNA]</scope>
    <source>
        <strain evidence="1 2">DSM 23447</strain>
    </source>
</reference>
<gene>
    <name evidence="1" type="ORF">GGR20_000878</name>
</gene>
<dbReference type="AlphaFoldDB" id="A0A7W6IKJ5"/>
<evidence type="ECO:0000313" key="1">
    <source>
        <dbReference type="EMBL" id="MBB4051260.1"/>
    </source>
</evidence>
<keyword evidence="2" id="KW-1185">Reference proteome</keyword>
<dbReference type="Gene3D" id="2.40.50.420">
    <property type="entry name" value="Envelope glycoprotein gp160, DUF2291, alpha/beta domain"/>
    <property type="match status" value="1"/>
</dbReference>
<dbReference type="EMBL" id="JACIEW010000001">
    <property type="protein sequence ID" value="MBB4051260.1"/>
    <property type="molecule type" value="Genomic_DNA"/>
</dbReference>
<dbReference type="Gene3D" id="1.10.10.1260">
    <property type="entry name" value="Envelope glycoprotein gp160, DUF2291, helical domain"/>
    <property type="match status" value="1"/>
</dbReference>
<dbReference type="SUPFAM" id="SSF141318">
    <property type="entry name" value="TM0957-like"/>
    <property type="match status" value="1"/>
</dbReference>
<protein>
    <submittedName>
        <fullName evidence="1">Putative lipoprotein</fullName>
    </submittedName>
</protein>